<dbReference type="PANTHER" id="PTHR10894">
    <property type="entry name" value="NUCLEOLAR PROTEIN 5 NUCLEOLAR PROTEIN NOP5 NOP58"/>
    <property type="match status" value="1"/>
</dbReference>
<evidence type="ECO:0000259" key="3">
    <source>
        <dbReference type="PROSITE" id="PS51358"/>
    </source>
</evidence>
<dbReference type="Proteomes" id="UP001183006">
    <property type="component" value="Chromosome"/>
</dbReference>
<accession>A0AA51YIT8</accession>
<evidence type="ECO:0000313" key="5">
    <source>
        <dbReference type="Proteomes" id="UP001183006"/>
    </source>
</evidence>
<dbReference type="KEGG" id="mmav:RE476_10990"/>
<dbReference type="InterPro" id="IPR042239">
    <property type="entry name" value="Nop_C"/>
</dbReference>
<dbReference type="Gene3D" id="1.10.287.4070">
    <property type="match status" value="1"/>
</dbReference>
<feature type="compositionally biased region" description="Basic residues" evidence="2">
    <location>
        <begin position="291"/>
        <end position="305"/>
    </location>
</feature>
<dbReference type="RefSeq" id="WP_309307681.1">
    <property type="nucleotide sequence ID" value="NZ_CP133594.1"/>
</dbReference>
<dbReference type="GeneID" id="84230673"/>
<dbReference type="EMBL" id="CP133594">
    <property type="protein sequence ID" value="WMW21888.1"/>
    <property type="molecule type" value="Genomic_DNA"/>
</dbReference>
<evidence type="ECO:0000256" key="1">
    <source>
        <dbReference type="ARBA" id="ARBA00009211"/>
    </source>
</evidence>
<dbReference type="PANTHER" id="PTHR10894:SF0">
    <property type="entry name" value="NUCLEOLAR PROTEIN 56"/>
    <property type="match status" value="1"/>
</dbReference>
<dbReference type="GO" id="GO:0030515">
    <property type="term" value="F:snoRNA binding"/>
    <property type="evidence" value="ECO:0007669"/>
    <property type="project" value="InterPro"/>
</dbReference>
<sequence length="305" mass="34021">MQSVPVQRPDIREVALESGFVELDEDYDILLRDVCIRAAKSQISQTDTDDSRIIQAVEALDDIDKNVNELSERLFEWYGRYFPELEMTGEELARFISAYGSRANVPEEHVLSEKASTSMGAELSFIDEELLRALANNICSLYDTRRYIENYINTSMGSVAPNLCNITGASLGARLISMAGSLQKLAAFPSSTVQVIGANRALFKHLRSRAPSPKHGIIFNNPAIKNAPWWQRGKLARALASKISLAARTDFYSGELEPSIKEALEKKLEHIRNANPNPPKREPKPQPQGKGGKRTHRGKRKGGKR</sequence>
<feature type="domain" description="Nop" evidence="3">
    <location>
        <begin position="159"/>
        <end position="273"/>
    </location>
</feature>
<name>A0AA51YIT8_9EURY</name>
<evidence type="ECO:0000313" key="4">
    <source>
        <dbReference type="EMBL" id="WMW21888.1"/>
    </source>
</evidence>
<gene>
    <name evidence="4" type="ORF">RE476_10990</name>
</gene>
<dbReference type="InterPro" id="IPR002687">
    <property type="entry name" value="Nop_dom"/>
</dbReference>
<dbReference type="AlphaFoldDB" id="A0AA51YIT8"/>
<dbReference type="InterPro" id="IPR036070">
    <property type="entry name" value="Nop_dom_sf"/>
</dbReference>
<dbReference type="Pfam" id="PF01798">
    <property type="entry name" value="Nop"/>
    <property type="match status" value="1"/>
</dbReference>
<organism evidence="4 5">
    <name type="scientific">Methanolobus mangrovi</name>
    <dbReference type="NCBI Taxonomy" id="3072977"/>
    <lineage>
        <taxon>Archaea</taxon>
        <taxon>Methanobacteriati</taxon>
        <taxon>Methanobacteriota</taxon>
        <taxon>Stenosarchaea group</taxon>
        <taxon>Methanomicrobia</taxon>
        <taxon>Methanosarcinales</taxon>
        <taxon>Methanosarcinaceae</taxon>
        <taxon>Methanolobus</taxon>
    </lineage>
</organism>
<dbReference type="PROSITE" id="PS51358">
    <property type="entry name" value="NOP"/>
    <property type="match status" value="1"/>
</dbReference>
<dbReference type="InterPro" id="IPR045056">
    <property type="entry name" value="Nop56/Nop58"/>
</dbReference>
<protein>
    <submittedName>
        <fullName evidence="4">rRNA biogenesis protein</fullName>
    </submittedName>
</protein>
<keyword evidence="5" id="KW-1185">Reference proteome</keyword>
<evidence type="ECO:0000256" key="2">
    <source>
        <dbReference type="SAM" id="MobiDB-lite"/>
    </source>
</evidence>
<dbReference type="GO" id="GO:0031428">
    <property type="term" value="C:box C/D methylation guide snoRNP complex"/>
    <property type="evidence" value="ECO:0007669"/>
    <property type="project" value="InterPro"/>
</dbReference>
<proteinExistence type="inferred from homology"/>
<comment type="similarity">
    <text evidence="1">Belongs to the NOP5/NOP56 family.</text>
</comment>
<dbReference type="SUPFAM" id="SSF89124">
    <property type="entry name" value="Nop domain"/>
    <property type="match status" value="1"/>
</dbReference>
<dbReference type="SMART" id="SM00931">
    <property type="entry name" value="NOSIC"/>
    <property type="match status" value="1"/>
</dbReference>
<feature type="region of interest" description="Disordered" evidence="2">
    <location>
        <begin position="269"/>
        <end position="305"/>
    </location>
</feature>
<dbReference type="Gene3D" id="1.10.246.90">
    <property type="entry name" value="Nop domain"/>
    <property type="match status" value="1"/>
</dbReference>
<dbReference type="InterPro" id="IPR012976">
    <property type="entry name" value="NOSIC"/>
</dbReference>
<reference evidence="4" key="1">
    <citation type="submission" date="2023-08" db="EMBL/GenBank/DDBJ databases">
        <title>Methanolobus mangrovi sp. nov. and Methanolobus sediminis sp. nov, two novel methylotrophic methanogens isolated from mangrove sediments in China.</title>
        <authorList>
            <person name="Zhou J."/>
        </authorList>
    </citation>
    <scope>NUCLEOTIDE SEQUENCE</scope>
    <source>
        <strain evidence="4">FTZ2</strain>
    </source>
</reference>